<evidence type="ECO:0000313" key="1">
    <source>
        <dbReference type="EMBL" id="SNY88138.1"/>
    </source>
</evidence>
<dbReference type="EMBL" id="OBEG01000005">
    <property type="protein sequence ID" value="SNY88138.1"/>
    <property type="molecule type" value="Genomic_DNA"/>
</dbReference>
<organism evidence="1 2">
    <name type="scientific">Nocardia amikacinitolerans</name>
    <dbReference type="NCBI Taxonomy" id="756689"/>
    <lineage>
        <taxon>Bacteria</taxon>
        <taxon>Bacillati</taxon>
        <taxon>Actinomycetota</taxon>
        <taxon>Actinomycetes</taxon>
        <taxon>Mycobacteriales</taxon>
        <taxon>Nocardiaceae</taxon>
        <taxon>Nocardia</taxon>
    </lineage>
</organism>
<keyword evidence="2" id="KW-1185">Reference proteome</keyword>
<dbReference type="STRING" id="1379680.GCA_001612615_03646"/>
<protein>
    <submittedName>
        <fullName evidence="1">Uncharacterized protein</fullName>
    </submittedName>
</protein>
<evidence type="ECO:0000313" key="2">
    <source>
        <dbReference type="Proteomes" id="UP000219565"/>
    </source>
</evidence>
<accession>A0A285LTB3</accession>
<dbReference type="AlphaFoldDB" id="A0A285LTB3"/>
<proteinExistence type="predicted"/>
<reference evidence="2" key="1">
    <citation type="submission" date="2017-09" db="EMBL/GenBank/DDBJ databases">
        <authorList>
            <person name="Varghese N."/>
            <person name="Submissions S."/>
        </authorList>
    </citation>
    <scope>NUCLEOTIDE SEQUENCE [LARGE SCALE GENOMIC DNA]</scope>
    <source>
        <strain evidence="2">DSM 45537</strain>
    </source>
</reference>
<sequence>MLSLMDRVQKWEAEHRDCASPQIVMDCARAALVLSWHAEHGPRCRQYLAALARVSTVLD</sequence>
<gene>
    <name evidence="1" type="ORF">SAMN04244553_5100</name>
</gene>
<dbReference type="Proteomes" id="UP000219565">
    <property type="component" value="Unassembled WGS sequence"/>
</dbReference>
<name>A0A285LTB3_9NOCA</name>